<organism evidence="1 2">
    <name type="scientific">Aspergillus ochraceoroseus IBT 24754</name>
    <dbReference type="NCBI Taxonomy" id="1392256"/>
    <lineage>
        <taxon>Eukaryota</taxon>
        <taxon>Fungi</taxon>
        <taxon>Dikarya</taxon>
        <taxon>Ascomycota</taxon>
        <taxon>Pezizomycotina</taxon>
        <taxon>Eurotiomycetes</taxon>
        <taxon>Eurotiomycetidae</taxon>
        <taxon>Eurotiales</taxon>
        <taxon>Aspergillaceae</taxon>
        <taxon>Aspergillus</taxon>
        <taxon>Aspergillus subgen. Nidulantes</taxon>
    </lineage>
</organism>
<dbReference type="AlphaFoldDB" id="A0A2T5LWE7"/>
<reference evidence="1 2" key="1">
    <citation type="journal article" date="2018" name="Proc. Natl. Acad. Sci. U.S.A.">
        <title>Linking secondary metabolites to gene clusters through genome sequencing of six diverse Aspergillus species.</title>
        <authorList>
            <person name="Kaerboelling I."/>
            <person name="Vesth T.C."/>
            <person name="Frisvad J.C."/>
            <person name="Nybo J.L."/>
            <person name="Theobald S."/>
            <person name="Kuo A."/>
            <person name="Bowyer P."/>
            <person name="Matsuda Y."/>
            <person name="Mondo S."/>
            <person name="Lyhne E.K."/>
            <person name="Kogle M.E."/>
            <person name="Clum A."/>
            <person name="Lipzen A."/>
            <person name="Salamov A."/>
            <person name="Ngan C.Y."/>
            <person name="Daum C."/>
            <person name="Chiniquy J."/>
            <person name="Barry K."/>
            <person name="LaButti K."/>
            <person name="Haridas S."/>
            <person name="Simmons B.A."/>
            <person name="Magnuson J.K."/>
            <person name="Mortensen U.H."/>
            <person name="Larsen T.O."/>
            <person name="Grigoriev I.V."/>
            <person name="Baker S.E."/>
            <person name="Andersen M.R."/>
        </authorList>
    </citation>
    <scope>NUCLEOTIDE SEQUENCE [LARGE SCALE GENOMIC DNA]</scope>
    <source>
        <strain evidence="1 2">IBT 24754</strain>
    </source>
</reference>
<evidence type="ECO:0000313" key="2">
    <source>
        <dbReference type="Proteomes" id="UP000244073"/>
    </source>
</evidence>
<dbReference type="GeneID" id="63816801"/>
<proteinExistence type="predicted"/>
<evidence type="ECO:0000313" key="1">
    <source>
        <dbReference type="EMBL" id="PTU20573.1"/>
    </source>
</evidence>
<dbReference type="EMBL" id="MSFN02000004">
    <property type="protein sequence ID" value="PTU20573.1"/>
    <property type="molecule type" value="Genomic_DNA"/>
</dbReference>
<name>A0A2T5LWE7_9EURO</name>
<dbReference type="RefSeq" id="XP_040751965.1">
    <property type="nucleotide sequence ID" value="XM_040899919.1"/>
</dbReference>
<gene>
    <name evidence="1" type="ORF">P175DRAFT_0531913</name>
</gene>
<dbReference type="VEuPathDB" id="FungiDB:P175DRAFT_0531913"/>
<accession>A0A2T5LWE7</accession>
<sequence length="111" mass="11864">MGIPNASCVLIPSPPNSCSDPDSFFCMTASTALAASSQQLAPFQNYAPAIHDADSLSLNFDLSSDPDGKIGSVAETFPLITIPILPIPMRLWLVHQAMGQFLLPLFTTSRL</sequence>
<dbReference type="Proteomes" id="UP000244073">
    <property type="component" value="Unassembled WGS sequence"/>
</dbReference>
<comment type="caution">
    <text evidence="1">The sequence shown here is derived from an EMBL/GenBank/DDBJ whole genome shotgun (WGS) entry which is preliminary data.</text>
</comment>
<protein>
    <submittedName>
        <fullName evidence="1">Uncharacterized protein</fullName>
    </submittedName>
</protein>